<evidence type="ECO:0000256" key="1">
    <source>
        <dbReference type="SAM" id="SignalP"/>
    </source>
</evidence>
<dbReference type="EMBL" id="LATL02000357">
    <property type="protein sequence ID" value="KKD36110.1"/>
    <property type="molecule type" value="Genomic_DNA"/>
</dbReference>
<dbReference type="SUPFAM" id="SSF141571">
    <property type="entry name" value="Pentapeptide repeat-like"/>
    <property type="match status" value="1"/>
</dbReference>
<dbReference type="PANTHER" id="PTHR14136">
    <property type="entry name" value="BTB_POZ DOMAIN-CONTAINING PROTEIN KCTD9"/>
    <property type="match status" value="1"/>
</dbReference>
<dbReference type="Pfam" id="PF00805">
    <property type="entry name" value="Pentapeptide"/>
    <property type="match status" value="2"/>
</dbReference>
<reference evidence="2 3" key="1">
    <citation type="submission" date="2015-06" db="EMBL/GenBank/DDBJ databases">
        <title>Draft genome assembly of filamentous brackish cyanobacterium Limnoraphis robusta strain CS-951.</title>
        <authorList>
            <person name="Willis A."/>
            <person name="Parks M."/>
            <person name="Burford M.A."/>
        </authorList>
    </citation>
    <scope>NUCLEOTIDE SEQUENCE [LARGE SCALE GENOMIC DNA]</scope>
    <source>
        <strain evidence="2 3">CS-951</strain>
    </source>
</reference>
<evidence type="ECO:0008006" key="4">
    <source>
        <dbReference type="Google" id="ProtNLM"/>
    </source>
</evidence>
<sequence length="214" mass="22874">MSIFSKVTLVVASSILFSVGLSTSAIAENPGNVQKLIETGICPGCDLRGADLSKLHLIGADLREADLSGANLAYTNLEGADLSGANLEEANLKGAFLNSAELDDANLSLANLTDANLIQARMEGTNLIGANLNGASFLVKSLEEAQLSPLGSAEELGQQEQLSIERQESQLTFPVGGQEQNEFEYTTEYLNEVFEPLEVNRDPSSIPFPPRIEF</sequence>
<dbReference type="RefSeq" id="WP_046280658.1">
    <property type="nucleotide sequence ID" value="NZ_LATL02000357.1"/>
</dbReference>
<organism evidence="2 3">
    <name type="scientific">Limnoraphis robusta CS-951</name>
    <dbReference type="NCBI Taxonomy" id="1637645"/>
    <lineage>
        <taxon>Bacteria</taxon>
        <taxon>Bacillati</taxon>
        <taxon>Cyanobacteriota</taxon>
        <taxon>Cyanophyceae</taxon>
        <taxon>Oscillatoriophycideae</taxon>
        <taxon>Oscillatoriales</taxon>
        <taxon>Sirenicapillariaceae</taxon>
        <taxon>Limnoraphis</taxon>
    </lineage>
</organism>
<dbReference type="Proteomes" id="UP000033607">
    <property type="component" value="Unassembled WGS sequence"/>
</dbReference>
<gene>
    <name evidence="2" type="ORF">WN50_21600</name>
</gene>
<dbReference type="Gene3D" id="2.160.20.80">
    <property type="entry name" value="E3 ubiquitin-protein ligase SopA"/>
    <property type="match status" value="1"/>
</dbReference>
<keyword evidence="1" id="KW-0732">Signal</keyword>
<dbReference type="AlphaFoldDB" id="A0A0F5YCZ2"/>
<dbReference type="PANTHER" id="PTHR14136:SF17">
    <property type="entry name" value="BTB_POZ DOMAIN-CONTAINING PROTEIN KCTD9"/>
    <property type="match status" value="1"/>
</dbReference>
<accession>A0A0F5YCZ2</accession>
<evidence type="ECO:0000313" key="2">
    <source>
        <dbReference type="EMBL" id="KKD36110.1"/>
    </source>
</evidence>
<feature type="signal peptide" evidence="1">
    <location>
        <begin position="1"/>
        <end position="27"/>
    </location>
</feature>
<comment type="caution">
    <text evidence="2">The sequence shown here is derived from an EMBL/GenBank/DDBJ whole genome shotgun (WGS) entry which is preliminary data.</text>
</comment>
<dbReference type="OrthoDB" id="573053at2"/>
<evidence type="ECO:0000313" key="3">
    <source>
        <dbReference type="Proteomes" id="UP000033607"/>
    </source>
</evidence>
<dbReference type="InterPro" id="IPR001646">
    <property type="entry name" value="5peptide_repeat"/>
</dbReference>
<feature type="chain" id="PRO_5002498071" description="Pentapeptide repeat-containing protein" evidence="1">
    <location>
        <begin position="28"/>
        <end position="214"/>
    </location>
</feature>
<name>A0A0F5YCZ2_9CYAN</name>
<proteinExistence type="predicted"/>
<dbReference type="InterPro" id="IPR051082">
    <property type="entry name" value="Pentapeptide-BTB/POZ_domain"/>
</dbReference>
<protein>
    <recommendedName>
        <fullName evidence="4">Pentapeptide repeat-containing protein</fullName>
    </recommendedName>
</protein>